<name>I3Y601_THIV6</name>
<evidence type="ECO:0000313" key="3">
    <source>
        <dbReference type="Proteomes" id="UP000006062"/>
    </source>
</evidence>
<dbReference type="EMBL" id="CP003154">
    <property type="protein sequence ID" value="AFL72419.1"/>
    <property type="molecule type" value="Genomic_DNA"/>
</dbReference>
<gene>
    <name evidence="2" type="ordered locus">Thivi_0350</name>
</gene>
<organism evidence="2 3">
    <name type="scientific">Thiocystis violascens (strain ATCC 17096 / DSM 198 / 6111)</name>
    <name type="common">Chromatium violascens</name>
    <dbReference type="NCBI Taxonomy" id="765911"/>
    <lineage>
        <taxon>Bacteria</taxon>
        <taxon>Pseudomonadati</taxon>
        <taxon>Pseudomonadota</taxon>
        <taxon>Gammaproteobacteria</taxon>
        <taxon>Chromatiales</taxon>
        <taxon>Chromatiaceae</taxon>
        <taxon>Thiocystis</taxon>
    </lineage>
</organism>
<dbReference type="STRING" id="765911.Thivi_0350"/>
<proteinExistence type="predicted"/>
<evidence type="ECO:0000313" key="2">
    <source>
        <dbReference type="EMBL" id="AFL72419.1"/>
    </source>
</evidence>
<evidence type="ECO:0000256" key="1">
    <source>
        <dbReference type="SAM" id="Phobius"/>
    </source>
</evidence>
<evidence type="ECO:0008006" key="4">
    <source>
        <dbReference type="Google" id="ProtNLM"/>
    </source>
</evidence>
<keyword evidence="1" id="KW-1133">Transmembrane helix</keyword>
<feature type="transmembrane region" description="Helical" evidence="1">
    <location>
        <begin position="20"/>
        <end position="41"/>
    </location>
</feature>
<dbReference type="RefSeq" id="WP_014776923.1">
    <property type="nucleotide sequence ID" value="NC_018012.1"/>
</dbReference>
<keyword evidence="3" id="KW-1185">Reference proteome</keyword>
<reference evidence="2 3" key="1">
    <citation type="submission" date="2012-06" db="EMBL/GenBank/DDBJ databases">
        <title>Complete sequence of Thiocystis violascens DSM 198.</title>
        <authorList>
            <consortium name="US DOE Joint Genome Institute"/>
            <person name="Lucas S."/>
            <person name="Han J."/>
            <person name="Lapidus A."/>
            <person name="Cheng J.-F."/>
            <person name="Goodwin L."/>
            <person name="Pitluck S."/>
            <person name="Peters L."/>
            <person name="Ovchinnikova G."/>
            <person name="Teshima H."/>
            <person name="Detter J.C."/>
            <person name="Han C."/>
            <person name="Tapia R."/>
            <person name="Land M."/>
            <person name="Hauser L."/>
            <person name="Kyrpides N."/>
            <person name="Ivanova N."/>
            <person name="Pagani I."/>
            <person name="Vogl K."/>
            <person name="Liu Z."/>
            <person name="Frigaard N.-U."/>
            <person name="Bryant D."/>
            <person name="Woyke T."/>
        </authorList>
    </citation>
    <scope>NUCLEOTIDE SEQUENCE [LARGE SCALE GENOMIC DNA]</scope>
    <source>
        <strain evidence="3">ATCC 17096 / DSM 198 / 6111</strain>
    </source>
</reference>
<dbReference type="AlphaFoldDB" id="I3Y601"/>
<dbReference type="HOGENOM" id="CLU_039815_0_0_6"/>
<dbReference type="Proteomes" id="UP000006062">
    <property type="component" value="Chromosome"/>
</dbReference>
<keyword evidence="1" id="KW-0812">Transmembrane</keyword>
<keyword evidence="1" id="KW-0472">Membrane</keyword>
<protein>
    <recommendedName>
        <fullName evidence="4">MotA/TolQ/ExbB proton channel domain-containing protein</fullName>
    </recommendedName>
</protein>
<accession>I3Y601</accession>
<dbReference type="KEGG" id="tvi:Thivi_0350"/>
<sequence>MFESIALGLVAAMERMDSMTVTGLFVVAMILLFVGALLMLARGRAIAFYESTPTLLTTLGILGTFLGIAIGLLEFDATRVESSIPLLLDGLKIAFTTSIVGILLSTCLRLALVLRRGRPLAADDAGEDATLPADASDLSTLFLRQSQLAEAQLATTRQLADQVAHLDERLIQTLEIQHAQHLDALRSFAEQLSEMGSRQLIAALESVIRDFNRNLGEQFGENFRRLDHSVEQLLLWQDQYREHMDALGQQLDLAIQGVASSQSSLQALTQQARQISTHIEDQEATMISLRREGMELESLLGSIAELRDKAREAFPAIDQRLKVMLETIENAVLAAIGTQQRLGNLGAEDGHFTSHRQEFAARAHA</sequence>
<dbReference type="eggNOG" id="COG0497">
    <property type="taxonomic scope" value="Bacteria"/>
</dbReference>
<feature type="transmembrane region" description="Helical" evidence="1">
    <location>
        <begin position="93"/>
        <end position="112"/>
    </location>
</feature>
<feature type="transmembrane region" description="Helical" evidence="1">
    <location>
        <begin position="53"/>
        <end position="73"/>
    </location>
</feature>